<dbReference type="RefSeq" id="WP_013759046.1">
    <property type="nucleotide sequence ID" value="NC_015500.1"/>
</dbReference>
<dbReference type="AlphaFoldDB" id="F4LJ97"/>
<proteinExistence type="predicted"/>
<sequence>MNQKLRILSAVLLSAAAALTVFSCAATKAIAADTGAEELLEGFNGSTAWKAVGKNWGDGDCSTSALVTDEWHTEGTGALKGSFAKTGETGGAATYFTEAPAVADFSPYESVLFDVYNPLEVPVQVSFAVTTGGGWEWYESNVFEVAPGEARNLQADFYTGTLKCALTGWQFTANLGDSDDVRRVAVKFQLPADTEGFLYIDNIRLK</sequence>
<reference evidence="4" key="1">
    <citation type="submission" date="2011-04" db="EMBL/GenBank/DDBJ databases">
        <title>The complete genome of Treponema brennaborense DSM 12168.</title>
        <authorList>
            <person name="Lucas S."/>
            <person name="Han J."/>
            <person name="Lapidus A."/>
            <person name="Bruce D."/>
            <person name="Goodwin L."/>
            <person name="Pitluck S."/>
            <person name="Peters L."/>
            <person name="Kyrpides N."/>
            <person name="Mavromatis K."/>
            <person name="Ivanova N."/>
            <person name="Mikhailova N."/>
            <person name="Pagani I."/>
            <person name="Teshima H."/>
            <person name="Detter J.C."/>
            <person name="Tapia R."/>
            <person name="Han C."/>
            <person name="Land M."/>
            <person name="Hauser L."/>
            <person name="Markowitz V."/>
            <person name="Cheng J.-F."/>
            <person name="Hugenholtz P."/>
            <person name="Woyke T."/>
            <person name="Wu D."/>
            <person name="Gronow S."/>
            <person name="Wellnitz S."/>
            <person name="Brambilla E."/>
            <person name="Klenk H.-P."/>
            <person name="Eisen J.A."/>
        </authorList>
    </citation>
    <scope>NUCLEOTIDE SEQUENCE [LARGE SCALE GENOMIC DNA]</scope>
    <source>
        <strain evidence="4">DSM 12168 / CIP 105900 / DD5/3</strain>
    </source>
</reference>
<dbReference type="Gene3D" id="2.60.120.260">
    <property type="entry name" value="Galactose-binding domain-like"/>
    <property type="match status" value="1"/>
</dbReference>
<dbReference type="Pfam" id="PF21253">
    <property type="entry name" value="Mann_GBD_bact"/>
    <property type="match status" value="1"/>
</dbReference>
<gene>
    <name evidence="3" type="ordered locus">Trebr_1923</name>
</gene>
<feature type="chain" id="PRO_5003310852" description="Mannanase galactose-binding domain-containing protein" evidence="1">
    <location>
        <begin position="26"/>
        <end position="206"/>
    </location>
</feature>
<dbReference type="Proteomes" id="UP000006546">
    <property type="component" value="Chromosome"/>
</dbReference>
<organism evidence="3 4">
    <name type="scientific">Treponema brennaborense (strain DSM 12168 / CIP 105900 / DD5/3)</name>
    <dbReference type="NCBI Taxonomy" id="906968"/>
    <lineage>
        <taxon>Bacteria</taxon>
        <taxon>Pseudomonadati</taxon>
        <taxon>Spirochaetota</taxon>
        <taxon>Spirochaetia</taxon>
        <taxon>Spirochaetales</taxon>
        <taxon>Treponemataceae</taxon>
        <taxon>Treponema</taxon>
    </lineage>
</organism>
<dbReference type="eggNOG" id="ENOG5031D1M">
    <property type="taxonomic scope" value="Bacteria"/>
</dbReference>
<dbReference type="STRING" id="906968.Trebr_1923"/>
<evidence type="ECO:0000256" key="1">
    <source>
        <dbReference type="SAM" id="SignalP"/>
    </source>
</evidence>
<dbReference type="EMBL" id="CP002696">
    <property type="protein sequence ID" value="AEE17342.1"/>
    <property type="molecule type" value="Genomic_DNA"/>
</dbReference>
<dbReference type="HOGENOM" id="CLU_1331250_0_0_12"/>
<protein>
    <recommendedName>
        <fullName evidence="2">Mannanase galactose-binding domain-containing protein</fullName>
    </recommendedName>
</protein>
<feature type="signal peptide" evidence="1">
    <location>
        <begin position="1"/>
        <end position="25"/>
    </location>
</feature>
<dbReference type="InterPro" id="IPR049475">
    <property type="entry name" value="Mann_GBD_bact"/>
</dbReference>
<keyword evidence="4" id="KW-1185">Reference proteome</keyword>
<dbReference type="PROSITE" id="PS51257">
    <property type="entry name" value="PROKAR_LIPOPROTEIN"/>
    <property type="match status" value="1"/>
</dbReference>
<evidence type="ECO:0000313" key="3">
    <source>
        <dbReference type="EMBL" id="AEE17342.1"/>
    </source>
</evidence>
<name>F4LJ97_TREBD</name>
<feature type="domain" description="Mannanase galactose-binding" evidence="2">
    <location>
        <begin position="54"/>
        <end position="201"/>
    </location>
</feature>
<keyword evidence="1" id="KW-0732">Signal</keyword>
<accession>F4LJ97</accession>
<dbReference type="KEGG" id="tbe:Trebr_1923"/>
<evidence type="ECO:0000259" key="2">
    <source>
        <dbReference type="Pfam" id="PF21253"/>
    </source>
</evidence>
<evidence type="ECO:0000313" key="4">
    <source>
        <dbReference type="Proteomes" id="UP000006546"/>
    </source>
</evidence>